<dbReference type="OrthoDB" id="8197303at2759"/>
<organism evidence="4">
    <name type="scientific">Fopius arisanus</name>
    <dbReference type="NCBI Taxonomy" id="64838"/>
    <lineage>
        <taxon>Eukaryota</taxon>
        <taxon>Metazoa</taxon>
        <taxon>Ecdysozoa</taxon>
        <taxon>Arthropoda</taxon>
        <taxon>Hexapoda</taxon>
        <taxon>Insecta</taxon>
        <taxon>Pterygota</taxon>
        <taxon>Neoptera</taxon>
        <taxon>Endopterygota</taxon>
        <taxon>Hymenoptera</taxon>
        <taxon>Apocrita</taxon>
        <taxon>Ichneumonoidea</taxon>
        <taxon>Braconidae</taxon>
        <taxon>Opiinae</taxon>
        <taxon>Fopius</taxon>
    </lineage>
</organism>
<proteinExistence type="predicted"/>
<feature type="compositionally biased region" description="Basic and acidic residues" evidence="1">
    <location>
        <begin position="86"/>
        <end position="101"/>
    </location>
</feature>
<feature type="chain" id="PRO_5007394455" evidence="3">
    <location>
        <begin position="21"/>
        <end position="328"/>
    </location>
</feature>
<feature type="compositionally biased region" description="Polar residues" evidence="1">
    <location>
        <begin position="117"/>
        <end position="136"/>
    </location>
</feature>
<evidence type="ECO:0000313" key="7">
    <source>
        <dbReference type="RefSeq" id="XP_011303054.1"/>
    </source>
</evidence>
<reference evidence="4" key="1">
    <citation type="submission" date="2015-01" db="EMBL/GenBank/DDBJ databases">
        <title>Transcriptome Assembly of Fopius arisanus.</title>
        <authorList>
            <person name="Geib S."/>
        </authorList>
    </citation>
    <scope>NUCLEOTIDE SEQUENCE</scope>
</reference>
<name>A0A0C9RQG3_9HYME</name>
<evidence type="ECO:0000313" key="5">
    <source>
        <dbReference type="EMBL" id="JAG80503.1"/>
    </source>
</evidence>
<dbReference type="GeneID" id="105266524"/>
<evidence type="ECO:0000256" key="1">
    <source>
        <dbReference type="SAM" id="MobiDB-lite"/>
    </source>
</evidence>
<feature type="region of interest" description="Disordered" evidence="1">
    <location>
        <begin position="50"/>
        <end position="154"/>
    </location>
</feature>
<accession>A0A9R1T596</accession>
<gene>
    <name evidence="7" type="primary">LOC105266524</name>
    <name evidence="4" type="ORF">g.28100</name>
    <name evidence="5" type="ORF">g.28107</name>
</gene>
<feature type="signal peptide" evidence="3">
    <location>
        <begin position="1"/>
        <end position="20"/>
    </location>
</feature>
<dbReference type="RefSeq" id="XP_011303054.1">
    <property type="nucleotide sequence ID" value="XM_011304752.1"/>
</dbReference>
<keyword evidence="2" id="KW-0812">Transmembrane</keyword>
<dbReference type="AlphaFoldDB" id="A0A0C9RQG3"/>
<feature type="compositionally biased region" description="Low complexity" evidence="1">
    <location>
        <begin position="144"/>
        <end position="154"/>
    </location>
</feature>
<evidence type="ECO:0000313" key="6">
    <source>
        <dbReference type="Proteomes" id="UP000694866"/>
    </source>
</evidence>
<protein>
    <submittedName>
        <fullName evidence="7">Poly(A) polymerase</fullName>
    </submittedName>
</protein>
<evidence type="ECO:0000256" key="3">
    <source>
        <dbReference type="SAM" id="SignalP"/>
    </source>
</evidence>
<keyword evidence="2" id="KW-1133">Transmembrane helix</keyword>
<keyword evidence="2" id="KW-0472">Membrane</keyword>
<feature type="compositionally biased region" description="Polar residues" evidence="1">
    <location>
        <begin position="66"/>
        <end position="83"/>
    </location>
</feature>
<sequence>MISRWLIGSLILLALRLVNGGPVDKKEVIPENSNVFLESKINEYKEEVHSRQRRLLEPPKPVVVKDTNTTEGAVNGSTTTPATVSEAKDMEETSVKPKDNADNDNDDATVKPVDKSPVSTPENSTTVPDARVNSTKPEGVNNKTAETTTTTTSSVTLISTTTAAPETNATANCPGVDATLGITESDARCPPVSLSSTPTESIDDADPTVKEMLLSTYNTSGVENTTMIVKVVPSINLSSSTSESPREMMESREELVEKSQEIKTEIKIEKAGLPGGVVALLIAISFAALAVFAYVGLTLRKRYLEYRYGNRELLVNDFDTNDTNNFEL</sequence>
<reference evidence="7" key="2">
    <citation type="submission" date="2025-04" db="UniProtKB">
        <authorList>
            <consortium name="RefSeq"/>
        </authorList>
    </citation>
    <scope>IDENTIFICATION</scope>
    <source>
        <strain evidence="7">USDA-PBARC FA_bdor</strain>
        <tissue evidence="7">Whole organism</tissue>
    </source>
</reference>
<dbReference type="EMBL" id="GBYB01010735">
    <property type="protein sequence ID" value="JAG80502.1"/>
    <property type="molecule type" value="Transcribed_RNA"/>
</dbReference>
<keyword evidence="6" id="KW-1185">Reference proteome</keyword>
<accession>A0A0C9RQG3</accession>
<keyword evidence="3" id="KW-0732">Signal</keyword>
<dbReference type="KEGG" id="fas:105266524"/>
<dbReference type="Proteomes" id="UP000694866">
    <property type="component" value="Unplaced"/>
</dbReference>
<evidence type="ECO:0000256" key="2">
    <source>
        <dbReference type="SAM" id="Phobius"/>
    </source>
</evidence>
<feature type="transmembrane region" description="Helical" evidence="2">
    <location>
        <begin position="273"/>
        <end position="297"/>
    </location>
</feature>
<dbReference type="EMBL" id="GBYB01010736">
    <property type="protein sequence ID" value="JAG80503.1"/>
    <property type="molecule type" value="Transcribed_RNA"/>
</dbReference>
<evidence type="ECO:0000313" key="4">
    <source>
        <dbReference type="EMBL" id="JAG80502.1"/>
    </source>
</evidence>